<sequence length="163" mass="17352">MLNLSPAKTSVLASCGDRILKSIVDFGSPQLPRFSTLSSYSPLTDLLYDVTSKFSSVEASTFILILAFKPLPESSSEYLTPSYKGAMRYESKPLSMAKTILTQLPVSFFNTYPSAYAPLLSADSASLALNAPKYLMSKETFIAATFFTGIGADGTGTSAGGIV</sequence>
<reference evidence="1" key="1">
    <citation type="submission" date="2016-10" db="EMBL/GenBank/DDBJ databases">
        <authorList>
            <person name="de Groot N.N."/>
        </authorList>
    </citation>
    <scope>NUCLEOTIDE SEQUENCE</scope>
</reference>
<gene>
    <name evidence="1" type="ORF">MNB_SUP05-SYMBIONT-4-418</name>
</gene>
<accession>A0A1W1E036</accession>
<name>A0A1W1E036_9ZZZZ</name>
<dbReference type="AlphaFoldDB" id="A0A1W1E036"/>
<organism evidence="1">
    <name type="scientific">hydrothermal vent metagenome</name>
    <dbReference type="NCBI Taxonomy" id="652676"/>
    <lineage>
        <taxon>unclassified sequences</taxon>
        <taxon>metagenomes</taxon>
        <taxon>ecological metagenomes</taxon>
    </lineage>
</organism>
<dbReference type="EMBL" id="FPHY01000189">
    <property type="protein sequence ID" value="SFV87330.1"/>
    <property type="molecule type" value="Genomic_DNA"/>
</dbReference>
<evidence type="ECO:0000313" key="1">
    <source>
        <dbReference type="EMBL" id="SFV87330.1"/>
    </source>
</evidence>
<protein>
    <submittedName>
        <fullName evidence="1">Uncharacterized protein</fullName>
    </submittedName>
</protein>
<proteinExistence type="predicted"/>